<feature type="signal peptide" evidence="1">
    <location>
        <begin position="1"/>
        <end position="20"/>
    </location>
</feature>
<dbReference type="PATRIC" id="fig|42253.5.peg.566"/>
<dbReference type="InterPro" id="IPR043724">
    <property type="entry name" value="DUF5666"/>
</dbReference>
<organism evidence="3 4">
    <name type="scientific">Nitrospira moscoviensis</name>
    <dbReference type="NCBI Taxonomy" id="42253"/>
    <lineage>
        <taxon>Bacteria</taxon>
        <taxon>Pseudomonadati</taxon>
        <taxon>Nitrospirota</taxon>
        <taxon>Nitrospiria</taxon>
        <taxon>Nitrospirales</taxon>
        <taxon>Nitrospiraceae</taxon>
        <taxon>Nitrospira</taxon>
    </lineage>
</organism>
<feature type="chain" id="PRO_5005476588" description="DUF5666 domain-containing protein" evidence="1">
    <location>
        <begin position="21"/>
        <end position="110"/>
    </location>
</feature>
<gene>
    <name evidence="3" type="ORF">NITMOv2_0572</name>
</gene>
<dbReference type="RefSeq" id="WP_053378413.1">
    <property type="nucleotide sequence ID" value="NZ_CP011801.1"/>
</dbReference>
<dbReference type="Proteomes" id="UP000069205">
    <property type="component" value="Chromosome"/>
</dbReference>
<protein>
    <recommendedName>
        <fullName evidence="2">DUF5666 domain-containing protein</fullName>
    </recommendedName>
</protein>
<keyword evidence="1" id="KW-0732">Signal</keyword>
<sequence>MVRSAIIALTLLVAAATASAHGSGQHVLGTVTAIDATHIEVKTPKGATVSVALTKQTRFKAKGNPKSTEPPSVGDRVVIEATKDEKDKKTLIATDVHYSAAKSAPAASGQ</sequence>
<dbReference type="STRING" id="42253.NITMOv2_0572"/>
<proteinExistence type="predicted"/>
<keyword evidence="4" id="KW-1185">Reference proteome</keyword>
<feature type="domain" description="DUF5666" evidence="2">
    <location>
        <begin position="29"/>
        <end position="96"/>
    </location>
</feature>
<evidence type="ECO:0000313" key="3">
    <source>
        <dbReference type="EMBL" id="ALA57008.1"/>
    </source>
</evidence>
<evidence type="ECO:0000259" key="2">
    <source>
        <dbReference type="Pfam" id="PF18914"/>
    </source>
</evidence>
<dbReference type="AlphaFoldDB" id="A0A0K2G7S6"/>
<evidence type="ECO:0000256" key="1">
    <source>
        <dbReference type="SAM" id="SignalP"/>
    </source>
</evidence>
<reference evidence="3 4" key="1">
    <citation type="journal article" date="2015" name="Proc. Natl. Acad. Sci. U.S.A.">
        <title>Expanded metabolic versatility of ubiquitous nitrite-oxidizing bacteria from the genus Nitrospira.</title>
        <authorList>
            <person name="Koch H."/>
            <person name="Lucker S."/>
            <person name="Albertsen M."/>
            <person name="Kitzinger K."/>
            <person name="Herbold C."/>
            <person name="Spieck E."/>
            <person name="Nielsen P.H."/>
            <person name="Wagner M."/>
            <person name="Daims H."/>
        </authorList>
    </citation>
    <scope>NUCLEOTIDE SEQUENCE [LARGE SCALE GENOMIC DNA]</scope>
    <source>
        <strain evidence="3 4">NSP M-1</strain>
    </source>
</reference>
<evidence type="ECO:0000313" key="4">
    <source>
        <dbReference type="Proteomes" id="UP000069205"/>
    </source>
</evidence>
<accession>A0A0K2G7S6</accession>
<dbReference type="KEGG" id="nmv:NITMOv2_0572"/>
<dbReference type="Pfam" id="PF18914">
    <property type="entry name" value="DUF5666"/>
    <property type="match status" value="1"/>
</dbReference>
<dbReference type="EMBL" id="CP011801">
    <property type="protein sequence ID" value="ALA57008.1"/>
    <property type="molecule type" value="Genomic_DNA"/>
</dbReference>
<dbReference type="OrthoDB" id="9812449at2"/>
<name>A0A0K2G7S6_NITMO</name>